<accession>A0A0V8JHJ3</accession>
<dbReference type="AlphaFoldDB" id="A0A0V8JHJ3"/>
<organism evidence="2 3">
    <name type="scientific">Priestia veravalensis</name>
    <dbReference type="NCBI Taxonomy" id="1414648"/>
    <lineage>
        <taxon>Bacteria</taxon>
        <taxon>Bacillati</taxon>
        <taxon>Bacillota</taxon>
        <taxon>Bacilli</taxon>
        <taxon>Bacillales</taxon>
        <taxon>Bacillaceae</taxon>
        <taxon>Priestia</taxon>
    </lineage>
</organism>
<dbReference type="EMBL" id="LNQP01000085">
    <property type="protein sequence ID" value="KSU86444.1"/>
    <property type="molecule type" value="Genomic_DNA"/>
</dbReference>
<gene>
    <name evidence="2" type="ORF">AS180_18655</name>
</gene>
<dbReference type="InterPro" id="IPR009839">
    <property type="entry name" value="SseB_N"/>
</dbReference>
<dbReference type="RefSeq" id="WP_061785865.1">
    <property type="nucleotide sequence ID" value="NZ_KQ758700.1"/>
</dbReference>
<dbReference type="Pfam" id="PF07179">
    <property type="entry name" value="SseB"/>
    <property type="match status" value="1"/>
</dbReference>
<evidence type="ECO:0000259" key="1">
    <source>
        <dbReference type="Pfam" id="PF07179"/>
    </source>
</evidence>
<feature type="domain" description="SseB protein N-terminal" evidence="1">
    <location>
        <begin position="8"/>
        <end position="117"/>
    </location>
</feature>
<dbReference type="Proteomes" id="UP000053681">
    <property type="component" value="Unassembled WGS sequence"/>
</dbReference>
<evidence type="ECO:0000313" key="2">
    <source>
        <dbReference type="EMBL" id="KSU86444.1"/>
    </source>
</evidence>
<evidence type="ECO:0000313" key="3">
    <source>
        <dbReference type="Proteomes" id="UP000053681"/>
    </source>
</evidence>
<protein>
    <recommendedName>
        <fullName evidence="1">SseB protein N-terminal domain-containing protein</fullName>
    </recommendedName>
</protein>
<keyword evidence="3" id="KW-1185">Reference proteome</keyword>
<comment type="caution">
    <text evidence="2">The sequence shown here is derived from an EMBL/GenBank/DDBJ whole genome shotgun (WGS) entry which is preliminary data.</text>
</comment>
<proteinExistence type="predicted"/>
<name>A0A0V8JHJ3_9BACI</name>
<sequence length="131" mass="15228">MGSSFNALEKALIEAMKDNREIGHFYEELMKSELLCIEVSGNEQSVDFYKRVRVMEKNQKLYLPAFSSYYPFQKMLSKEKAAVIKFSDLLQEINDNTAILLNPDTPLSKLLIPEELKMLKENKNLFNYFSS</sequence>
<reference evidence="2 3" key="1">
    <citation type="submission" date="2015-11" db="EMBL/GenBank/DDBJ databases">
        <title>Bacillus caseinolyticus sp nov.</title>
        <authorList>
            <person name="Dastager S.G."/>
            <person name="Mawlankar R."/>
        </authorList>
    </citation>
    <scope>NUCLEOTIDE SEQUENCE [LARGE SCALE GENOMIC DNA]</scope>
    <source>
        <strain evidence="2 3">SGD-V-76</strain>
    </source>
</reference>